<dbReference type="RefSeq" id="WP_183728810.1">
    <property type="nucleotide sequence ID" value="NZ_JACHID010000001.1"/>
</dbReference>
<dbReference type="PROSITE" id="PS51094">
    <property type="entry name" value="PTS_EIIA_TYPE_2"/>
    <property type="match status" value="1"/>
</dbReference>
<organism evidence="2 3">
    <name type="scientific">Desulfurispira natronophila</name>
    <dbReference type="NCBI Taxonomy" id="682562"/>
    <lineage>
        <taxon>Bacteria</taxon>
        <taxon>Pseudomonadati</taxon>
        <taxon>Chrysiogenota</taxon>
        <taxon>Chrysiogenia</taxon>
        <taxon>Chrysiogenales</taxon>
        <taxon>Chrysiogenaceae</taxon>
        <taxon>Desulfurispira</taxon>
    </lineage>
</organism>
<comment type="caution">
    <text evidence="2">The sequence shown here is derived from an EMBL/GenBank/DDBJ whole genome shotgun (WGS) entry which is preliminary data.</text>
</comment>
<dbReference type="Proteomes" id="UP000528322">
    <property type="component" value="Unassembled WGS sequence"/>
</dbReference>
<sequence>MCFYHQLNPERIIVNIAATDQDEFLAVAADYIGRLCPDVNGSTVHNALLERERLGTTATGHQVAIPHCKMKKLQRAELFIFTTAEPLDFKSADGSMTQLFFVLLSPQHMVREHLQILAQISRVARKAALVQSLIRSCSGQQLLELLQSELE</sequence>
<evidence type="ECO:0000313" key="2">
    <source>
        <dbReference type="EMBL" id="MBB5021003.1"/>
    </source>
</evidence>
<dbReference type="InterPro" id="IPR016152">
    <property type="entry name" value="PTrfase/Anion_transptr"/>
</dbReference>
<feature type="domain" description="PTS EIIA type-2" evidence="1">
    <location>
        <begin position="5"/>
        <end position="149"/>
    </location>
</feature>
<evidence type="ECO:0000259" key="1">
    <source>
        <dbReference type="PROSITE" id="PS51094"/>
    </source>
</evidence>
<dbReference type="Gene3D" id="3.40.930.10">
    <property type="entry name" value="Mannitol-specific EII, Chain A"/>
    <property type="match status" value="1"/>
</dbReference>
<dbReference type="InterPro" id="IPR002178">
    <property type="entry name" value="PTS_EIIA_type-2_dom"/>
</dbReference>
<accession>A0A7W8DG98</accession>
<dbReference type="AlphaFoldDB" id="A0A7W8DG98"/>
<dbReference type="Pfam" id="PF00359">
    <property type="entry name" value="PTS_EIIA_2"/>
    <property type="match status" value="1"/>
</dbReference>
<proteinExistence type="predicted"/>
<protein>
    <submittedName>
        <fullName evidence="2">PTS system nitrogen regulatory IIA component</fullName>
    </submittedName>
</protein>
<reference evidence="2 3" key="1">
    <citation type="submission" date="2020-08" db="EMBL/GenBank/DDBJ databases">
        <title>Genomic Encyclopedia of Type Strains, Phase IV (KMG-IV): sequencing the most valuable type-strain genomes for metagenomic binning, comparative biology and taxonomic classification.</title>
        <authorList>
            <person name="Goeker M."/>
        </authorList>
    </citation>
    <scope>NUCLEOTIDE SEQUENCE [LARGE SCALE GENOMIC DNA]</scope>
    <source>
        <strain evidence="2 3">DSM 22071</strain>
    </source>
</reference>
<keyword evidence="3" id="KW-1185">Reference proteome</keyword>
<name>A0A7W8DG98_9BACT</name>
<evidence type="ECO:0000313" key="3">
    <source>
        <dbReference type="Proteomes" id="UP000528322"/>
    </source>
</evidence>
<dbReference type="GO" id="GO:0030295">
    <property type="term" value="F:protein kinase activator activity"/>
    <property type="evidence" value="ECO:0007669"/>
    <property type="project" value="TreeGrafter"/>
</dbReference>
<dbReference type="EMBL" id="JACHID010000001">
    <property type="protein sequence ID" value="MBB5021003.1"/>
    <property type="molecule type" value="Genomic_DNA"/>
</dbReference>
<dbReference type="InterPro" id="IPR051541">
    <property type="entry name" value="PTS_SugarTrans_NitroReg"/>
</dbReference>
<gene>
    <name evidence="2" type="ORF">HNR37_000306</name>
</gene>
<dbReference type="PANTHER" id="PTHR47738">
    <property type="entry name" value="PTS SYSTEM FRUCTOSE-LIKE EIIA COMPONENT-RELATED"/>
    <property type="match status" value="1"/>
</dbReference>
<dbReference type="PANTHER" id="PTHR47738:SF1">
    <property type="entry name" value="NITROGEN REGULATORY PROTEIN"/>
    <property type="match status" value="1"/>
</dbReference>
<dbReference type="SUPFAM" id="SSF55804">
    <property type="entry name" value="Phoshotransferase/anion transport protein"/>
    <property type="match status" value="1"/>
</dbReference>